<dbReference type="OMA" id="MHLPYIH"/>
<dbReference type="EMBL" id="KV407456">
    <property type="protein sequence ID" value="KZF24183.1"/>
    <property type="molecule type" value="Genomic_DNA"/>
</dbReference>
<dbReference type="NCBIfam" id="TIGR04336">
    <property type="entry name" value="AmmeMemoSam_B"/>
    <property type="match status" value="1"/>
</dbReference>
<accession>A0A165I0G8</accession>
<comment type="similarity">
    <text evidence="1">Belongs to the MEMO1 family.</text>
</comment>
<proteinExistence type="inferred from homology"/>
<name>A0A165I0G8_XYLHT</name>
<protein>
    <submittedName>
        <fullName evidence="3">DUF52 domain-containing protein</fullName>
    </submittedName>
</protein>
<feature type="region of interest" description="Disordered" evidence="2">
    <location>
        <begin position="218"/>
        <end position="248"/>
    </location>
</feature>
<organism evidence="3 4">
    <name type="scientific">Xylona heveae (strain CBS 132557 / TC161)</name>
    <dbReference type="NCBI Taxonomy" id="1328760"/>
    <lineage>
        <taxon>Eukaryota</taxon>
        <taxon>Fungi</taxon>
        <taxon>Dikarya</taxon>
        <taxon>Ascomycota</taxon>
        <taxon>Pezizomycotina</taxon>
        <taxon>Xylonomycetes</taxon>
        <taxon>Xylonales</taxon>
        <taxon>Xylonaceae</taxon>
        <taxon>Xylona</taxon>
    </lineage>
</organism>
<dbReference type="STRING" id="1328760.A0A165I0G8"/>
<dbReference type="InParanoid" id="A0A165I0G8"/>
<dbReference type="GeneID" id="28897213"/>
<evidence type="ECO:0000256" key="1">
    <source>
        <dbReference type="ARBA" id="ARBA00006315"/>
    </source>
</evidence>
<dbReference type="OrthoDB" id="417112at2759"/>
<dbReference type="FunCoup" id="A0A165I0G8">
    <property type="interactions" value="501"/>
</dbReference>
<evidence type="ECO:0000313" key="3">
    <source>
        <dbReference type="EMBL" id="KZF24183.1"/>
    </source>
</evidence>
<gene>
    <name evidence="3" type="ORF">L228DRAFT_245076</name>
</gene>
<feature type="compositionally biased region" description="Basic and acidic residues" evidence="2">
    <location>
        <begin position="237"/>
        <end position="248"/>
    </location>
</feature>
<dbReference type="PANTHER" id="PTHR11060:SF0">
    <property type="entry name" value="PROTEIN MEMO1"/>
    <property type="match status" value="1"/>
</dbReference>
<dbReference type="RefSeq" id="XP_018189738.1">
    <property type="nucleotide sequence ID" value="XM_018332076.1"/>
</dbReference>
<dbReference type="CDD" id="cd07361">
    <property type="entry name" value="MEMO_like"/>
    <property type="match status" value="1"/>
</dbReference>
<dbReference type="InterPro" id="IPR002737">
    <property type="entry name" value="MEMO1_fam"/>
</dbReference>
<dbReference type="Proteomes" id="UP000076632">
    <property type="component" value="Unassembled WGS sequence"/>
</dbReference>
<dbReference type="PANTHER" id="PTHR11060">
    <property type="entry name" value="PROTEIN MEMO1"/>
    <property type="match status" value="1"/>
</dbReference>
<sequence>MVRREASHAGSWYTDDGPTLSSQLDQWLDQVPDTIDGVGDIPSKGARIIIAPHAGYSYSGPPAAWAYKSLDLSQAKRIFLLGPSHHVYLSGCALSQCDSYETPLGDLKLDRTTIEELEATGKFDSMSQSTDEDEHSLEMHLPYIYKVLSRSFSSPFEYPLLIPILVGATSRQTERSFGSLLAPYLRDPTSVFIISSDFCHWGLRFRYTYYLPSLSTSSSAHNDDDDSADATSGHTLRSGDRPPKDPPIHESIARLDRLAMRAVESGSHGTFLNNLRDTGNTVCGRHPIGLVMAALETLNLDASSGKGRFKFVRYERSSDCVRVTDSSVSYASAFAVL</sequence>
<dbReference type="Pfam" id="PF01875">
    <property type="entry name" value="Memo"/>
    <property type="match status" value="1"/>
</dbReference>
<keyword evidence="4" id="KW-1185">Reference proteome</keyword>
<dbReference type="Gene3D" id="3.40.830.10">
    <property type="entry name" value="LigB-like"/>
    <property type="match status" value="1"/>
</dbReference>
<evidence type="ECO:0000256" key="2">
    <source>
        <dbReference type="SAM" id="MobiDB-lite"/>
    </source>
</evidence>
<dbReference type="HAMAP" id="MF_00055">
    <property type="entry name" value="MEMO1"/>
    <property type="match status" value="1"/>
</dbReference>
<dbReference type="AlphaFoldDB" id="A0A165I0G8"/>
<evidence type="ECO:0000313" key="4">
    <source>
        <dbReference type="Proteomes" id="UP000076632"/>
    </source>
</evidence>
<reference evidence="3 4" key="1">
    <citation type="journal article" date="2016" name="Fungal Biol.">
        <title>The genome of Xylona heveae provides a window into fungal endophytism.</title>
        <authorList>
            <person name="Gazis R."/>
            <person name="Kuo A."/>
            <person name="Riley R."/>
            <person name="LaButti K."/>
            <person name="Lipzen A."/>
            <person name="Lin J."/>
            <person name="Amirebrahimi M."/>
            <person name="Hesse C.N."/>
            <person name="Spatafora J.W."/>
            <person name="Henrissat B."/>
            <person name="Hainaut M."/>
            <person name="Grigoriev I.V."/>
            <person name="Hibbett D.S."/>
        </authorList>
    </citation>
    <scope>NUCLEOTIDE SEQUENCE [LARGE SCALE GENOMIC DNA]</scope>
    <source>
        <strain evidence="3 4">TC161</strain>
    </source>
</reference>